<dbReference type="AlphaFoldDB" id="A0AAI9ZM44"/>
<dbReference type="Proteomes" id="UP001243989">
    <property type="component" value="Unassembled WGS sequence"/>
</dbReference>
<protein>
    <recommendedName>
        <fullName evidence="3">GAG-pre-integrase domain-containing protein</fullName>
    </recommendedName>
</protein>
<name>A0AAI9ZM44_9PEZI</name>
<dbReference type="EMBL" id="JAHMHQ010000019">
    <property type="protein sequence ID" value="KAK1625809.1"/>
    <property type="molecule type" value="Genomic_DNA"/>
</dbReference>
<dbReference type="GeneID" id="85480298"/>
<evidence type="ECO:0000313" key="1">
    <source>
        <dbReference type="EMBL" id="KAK1625809.1"/>
    </source>
</evidence>
<keyword evidence="2" id="KW-1185">Reference proteome</keyword>
<dbReference type="RefSeq" id="XP_060441804.1">
    <property type="nucleotide sequence ID" value="XM_060595436.1"/>
</dbReference>
<organism evidence="1 2">
    <name type="scientific">Colletotrichum phormii</name>
    <dbReference type="NCBI Taxonomy" id="359342"/>
    <lineage>
        <taxon>Eukaryota</taxon>
        <taxon>Fungi</taxon>
        <taxon>Dikarya</taxon>
        <taxon>Ascomycota</taxon>
        <taxon>Pezizomycotina</taxon>
        <taxon>Sordariomycetes</taxon>
        <taxon>Hypocreomycetidae</taxon>
        <taxon>Glomerellales</taxon>
        <taxon>Glomerellaceae</taxon>
        <taxon>Colletotrichum</taxon>
        <taxon>Colletotrichum acutatum species complex</taxon>
    </lineage>
</organism>
<evidence type="ECO:0000313" key="2">
    <source>
        <dbReference type="Proteomes" id="UP001243989"/>
    </source>
</evidence>
<comment type="caution">
    <text evidence="1">The sequence shown here is derived from an EMBL/GenBank/DDBJ whole genome shotgun (WGS) entry which is preliminary data.</text>
</comment>
<gene>
    <name evidence="1" type="ORF">BDP81DRAFT_496657</name>
</gene>
<proteinExistence type="predicted"/>
<evidence type="ECO:0008006" key="3">
    <source>
        <dbReference type="Google" id="ProtNLM"/>
    </source>
</evidence>
<reference evidence="1" key="1">
    <citation type="submission" date="2021-06" db="EMBL/GenBank/DDBJ databases">
        <title>Comparative genomics, transcriptomics and evolutionary studies reveal genomic signatures of adaptation to plant cell wall in hemibiotrophic fungi.</title>
        <authorList>
            <consortium name="DOE Joint Genome Institute"/>
            <person name="Baroncelli R."/>
            <person name="Diaz J.F."/>
            <person name="Benocci T."/>
            <person name="Peng M."/>
            <person name="Battaglia E."/>
            <person name="Haridas S."/>
            <person name="Andreopoulos W."/>
            <person name="Labutti K."/>
            <person name="Pangilinan J."/>
            <person name="Floch G.L."/>
            <person name="Makela M.R."/>
            <person name="Henrissat B."/>
            <person name="Grigoriev I.V."/>
            <person name="Crouch J.A."/>
            <person name="De Vries R.P."/>
            <person name="Sukno S.A."/>
            <person name="Thon M.R."/>
        </authorList>
    </citation>
    <scope>NUCLEOTIDE SEQUENCE</scope>
    <source>
        <strain evidence="1">CBS 102054</strain>
    </source>
</reference>
<accession>A0AAI9ZM44</accession>
<sequence length="113" mass="12727">MGHPGDKTINHLVNASRGVKLTQEFPNRAISICEACRLGKAKRQVSRLPRESLQWSRIGERIAVDFHTVSPQGYGGITSAVIFSDRITGCSWDYYLHDRTSNTLLKVFTMFLT</sequence>